<evidence type="ECO:0000313" key="2">
    <source>
        <dbReference type="EMBL" id="MYH63139.1"/>
    </source>
</evidence>
<keyword evidence="1" id="KW-0812">Transmembrane</keyword>
<feature type="transmembrane region" description="Helical" evidence="1">
    <location>
        <begin position="28"/>
        <end position="47"/>
    </location>
</feature>
<dbReference type="AlphaFoldDB" id="A0A6B1G2J2"/>
<proteinExistence type="predicted"/>
<protein>
    <submittedName>
        <fullName evidence="2">Uncharacterized protein</fullName>
    </submittedName>
</protein>
<dbReference type="EMBL" id="VYDA01000553">
    <property type="protein sequence ID" value="MYH63139.1"/>
    <property type="molecule type" value="Genomic_DNA"/>
</dbReference>
<name>A0A6B1G2J2_9CHLR</name>
<comment type="caution">
    <text evidence="2">The sequence shown here is derived from an EMBL/GenBank/DDBJ whole genome shotgun (WGS) entry which is preliminary data.</text>
</comment>
<keyword evidence="1" id="KW-0472">Membrane</keyword>
<sequence length="62" mass="7241">MTNELVDDHRNVFVRFFLYVVDRFRPPLGWVVWCVGLLIALLPAFAIREAAWIDLGRVRVTP</sequence>
<keyword evidence="1" id="KW-1133">Transmembrane helix</keyword>
<accession>A0A6B1G2J2</accession>
<gene>
    <name evidence="2" type="ORF">F4148_15730</name>
</gene>
<evidence type="ECO:0000256" key="1">
    <source>
        <dbReference type="SAM" id="Phobius"/>
    </source>
</evidence>
<reference evidence="2" key="1">
    <citation type="submission" date="2019-09" db="EMBL/GenBank/DDBJ databases">
        <title>Characterisation of the sponge microbiome using genome-centric metagenomics.</title>
        <authorList>
            <person name="Engelberts J.P."/>
            <person name="Robbins S.J."/>
            <person name="De Goeij J.M."/>
            <person name="Aranda M."/>
            <person name="Bell S.C."/>
            <person name="Webster N.S."/>
        </authorList>
    </citation>
    <scope>NUCLEOTIDE SEQUENCE</scope>
    <source>
        <strain evidence="2">SB0675_bin_29</strain>
    </source>
</reference>
<organism evidence="2">
    <name type="scientific">Caldilineaceae bacterium SB0675_bin_29</name>
    <dbReference type="NCBI Taxonomy" id="2605266"/>
    <lineage>
        <taxon>Bacteria</taxon>
        <taxon>Bacillati</taxon>
        <taxon>Chloroflexota</taxon>
        <taxon>Caldilineae</taxon>
        <taxon>Caldilineales</taxon>
        <taxon>Caldilineaceae</taxon>
    </lineage>
</organism>